<gene>
    <name evidence="1" type="ORF">D5S18_18710</name>
</gene>
<dbReference type="EMBL" id="QZFU01000020">
    <property type="protein sequence ID" value="RJO74186.1"/>
    <property type="molecule type" value="Genomic_DNA"/>
</dbReference>
<name>A0A3A4KHV4_9NOCA</name>
<protein>
    <recommendedName>
        <fullName evidence="3">Minor tail protein</fullName>
    </recommendedName>
</protein>
<dbReference type="AlphaFoldDB" id="A0A3A4KHV4"/>
<comment type="caution">
    <text evidence="1">The sequence shown here is derived from an EMBL/GenBank/DDBJ whole genome shotgun (WGS) entry which is preliminary data.</text>
</comment>
<dbReference type="OrthoDB" id="4556155at2"/>
<proteinExistence type="predicted"/>
<accession>A0A3A4KHV4</accession>
<evidence type="ECO:0000313" key="2">
    <source>
        <dbReference type="Proteomes" id="UP000266677"/>
    </source>
</evidence>
<reference evidence="1 2" key="1">
    <citation type="submission" date="2018-09" db="EMBL/GenBank/DDBJ databases">
        <title>YIM PH21274 draft genome.</title>
        <authorList>
            <person name="Miao C."/>
        </authorList>
    </citation>
    <scope>NUCLEOTIDE SEQUENCE [LARGE SCALE GENOMIC DNA]</scope>
    <source>
        <strain evidence="1 2">YIM PH 21724</strain>
    </source>
</reference>
<organism evidence="1 2">
    <name type="scientific">Nocardia panacis</name>
    <dbReference type="NCBI Taxonomy" id="2340916"/>
    <lineage>
        <taxon>Bacteria</taxon>
        <taxon>Bacillati</taxon>
        <taxon>Actinomycetota</taxon>
        <taxon>Actinomycetes</taxon>
        <taxon>Mycobacteriales</taxon>
        <taxon>Nocardiaceae</taxon>
        <taxon>Nocardia</taxon>
    </lineage>
</organism>
<keyword evidence="2" id="KW-1185">Reference proteome</keyword>
<evidence type="ECO:0000313" key="1">
    <source>
        <dbReference type="EMBL" id="RJO74186.1"/>
    </source>
</evidence>
<dbReference type="Proteomes" id="UP000266677">
    <property type="component" value="Unassembled WGS sequence"/>
</dbReference>
<evidence type="ECO:0008006" key="3">
    <source>
        <dbReference type="Google" id="ProtNLM"/>
    </source>
</evidence>
<sequence length="114" mass="11410">MAIAVAATRQSLADNYKGLGAWVSLHTGDPGTTGTSEASGGTPAYARKQTTWTSSTGGVVNGSQVTIDVPAGTYTYAGLWSAATGGTFIDKVLITSTALGAQGQILVTPSITVS</sequence>
<dbReference type="Pfam" id="PF23140">
    <property type="entry name" value="Gp80"/>
    <property type="match status" value="1"/>
</dbReference>
<dbReference type="RefSeq" id="WP_120042352.1">
    <property type="nucleotide sequence ID" value="NZ_QZFU01000020.1"/>
</dbReference>
<dbReference type="InterPro" id="IPR056908">
    <property type="entry name" value="Gp80-like"/>
</dbReference>